<reference evidence="7 8" key="1">
    <citation type="submission" date="2023-07" db="EMBL/GenBank/DDBJ databases">
        <authorList>
            <person name="Kim M.K."/>
        </authorList>
    </citation>
    <scope>NUCLEOTIDE SEQUENCE [LARGE SCALE GENOMIC DNA]</scope>
    <source>
        <strain evidence="7 8">KR1UV-12</strain>
    </source>
</reference>
<dbReference type="SUPFAM" id="SSF56935">
    <property type="entry name" value="Porins"/>
    <property type="match status" value="1"/>
</dbReference>
<comment type="caution">
    <text evidence="7">The sequence shown here is derived from an EMBL/GenBank/DDBJ whole genome shotgun (WGS) entry which is preliminary data.</text>
</comment>
<feature type="signal peptide" evidence="5">
    <location>
        <begin position="1"/>
        <end position="24"/>
    </location>
</feature>
<evidence type="ECO:0000313" key="7">
    <source>
        <dbReference type="EMBL" id="MDP1027333.1"/>
    </source>
</evidence>
<organism evidence="7 8">
    <name type="scientific">Sphingomonas aurea</name>
    <dbReference type="NCBI Taxonomy" id="3063994"/>
    <lineage>
        <taxon>Bacteria</taxon>
        <taxon>Pseudomonadati</taxon>
        <taxon>Pseudomonadota</taxon>
        <taxon>Alphaproteobacteria</taxon>
        <taxon>Sphingomonadales</taxon>
        <taxon>Sphingomonadaceae</taxon>
        <taxon>Sphingomonas</taxon>
    </lineage>
</organism>
<dbReference type="InterPro" id="IPR036942">
    <property type="entry name" value="Beta-barrel_TonB_sf"/>
</dbReference>
<proteinExistence type="predicted"/>
<dbReference type="NCBIfam" id="TIGR01782">
    <property type="entry name" value="TonB-Xanth-Caul"/>
    <property type="match status" value="1"/>
</dbReference>
<dbReference type="Proteomes" id="UP001230685">
    <property type="component" value="Unassembled WGS sequence"/>
</dbReference>
<evidence type="ECO:0000256" key="3">
    <source>
        <dbReference type="ARBA" id="ARBA00023237"/>
    </source>
</evidence>
<keyword evidence="3" id="KW-0998">Cell outer membrane</keyword>
<dbReference type="RefSeq" id="WP_305173038.1">
    <property type="nucleotide sequence ID" value="NZ_JAUUDS010000003.1"/>
</dbReference>
<dbReference type="InterPro" id="IPR037066">
    <property type="entry name" value="Plug_dom_sf"/>
</dbReference>
<dbReference type="EMBL" id="JAUUDS010000003">
    <property type="protein sequence ID" value="MDP1027333.1"/>
    <property type="molecule type" value="Genomic_DNA"/>
</dbReference>
<dbReference type="Gene3D" id="2.40.170.20">
    <property type="entry name" value="TonB-dependent receptor, beta-barrel domain"/>
    <property type="match status" value="1"/>
</dbReference>
<keyword evidence="7" id="KW-0675">Receptor</keyword>
<evidence type="ECO:0000256" key="5">
    <source>
        <dbReference type="SAM" id="SignalP"/>
    </source>
</evidence>
<comment type="subcellular location">
    <subcellularLocation>
        <location evidence="1">Cell outer membrane</location>
    </subcellularLocation>
</comment>
<dbReference type="Gene3D" id="2.170.130.10">
    <property type="entry name" value="TonB-dependent receptor, plug domain"/>
    <property type="match status" value="1"/>
</dbReference>
<evidence type="ECO:0000313" key="8">
    <source>
        <dbReference type="Proteomes" id="UP001230685"/>
    </source>
</evidence>
<dbReference type="InterPro" id="IPR010104">
    <property type="entry name" value="TonB_rcpt_bac"/>
</dbReference>
<dbReference type="InterPro" id="IPR012910">
    <property type="entry name" value="Plug_dom"/>
</dbReference>
<keyword evidence="5" id="KW-0732">Signal</keyword>
<evidence type="ECO:0000259" key="6">
    <source>
        <dbReference type="Pfam" id="PF07715"/>
    </source>
</evidence>
<keyword evidence="2" id="KW-0472">Membrane</keyword>
<feature type="domain" description="TonB-dependent receptor plug" evidence="6">
    <location>
        <begin position="87"/>
        <end position="186"/>
    </location>
</feature>
<gene>
    <name evidence="7" type="ORF">Q5H91_08920</name>
</gene>
<evidence type="ECO:0000256" key="4">
    <source>
        <dbReference type="SAM" id="MobiDB-lite"/>
    </source>
</evidence>
<protein>
    <submittedName>
        <fullName evidence="7">TonB-dependent receptor</fullName>
    </submittedName>
</protein>
<feature type="chain" id="PRO_5045527455" evidence="5">
    <location>
        <begin position="25"/>
        <end position="970"/>
    </location>
</feature>
<feature type="region of interest" description="Disordered" evidence="4">
    <location>
        <begin position="32"/>
        <end position="63"/>
    </location>
</feature>
<name>A0ABT9EK32_9SPHN</name>
<accession>A0ABT9EK32</accession>
<evidence type="ECO:0000256" key="2">
    <source>
        <dbReference type="ARBA" id="ARBA00023136"/>
    </source>
</evidence>
<sequence length="970" mass="104338">MNTKIKLACSTAVLTLLCAAPAFAQTADPAADQGATNTVVPPVDPAADATPTAPTDTTATAADPAADQDIVVTGLRASLERAQALKRNNSSVIEAVSAEDIGKLPQSSVADSLGRLAGLAGERRSGRISGISVRGFREDFVGTTLNGRELIGIGDNRGVEYDLYPAEIVGAAVVYKTPDAGLTAMGVGGTVDIRTVRPLERKPALIANATFEQNGMKSKNPDFKDNGHRFALSYTDKLADDTIGIALTAATTSSPVQDNYFSVWGYDKNAITSGPNAGKYVPTGIDISSRSRVLKRDTLAGVLQYQPTDQFTATFDALYIKFKDQGISRGFIEALPVAANGSTVISSNDTTVTSARTTGFNSVIRSDPLDKRGDLKVFGGNIVYKATSNLDLTLDVSRSESNKRDTRAESYAGLGRAGLASQGPNNLRTWTYSPDGLMFSNNSQTFDDYSMVKLAGPQSWGGSLAPITQLNTAAARAAGIGFAQAQDGFVNTARFDEYLNAVRLEANYRFDDSFLKSVSLAVRYSNHKKSKENEGFFLTANTYPSDGPVPEDARRGVADLGWVGLGDVVAYDALGLINSNFYQRWDAGALEPDRLGDTYSIHEKVWQPSIKADFESNLGSIRMFGNVGVQGLFTDQRASGFNALVVSTLRVQATPITDGAKYTRVLPSLNMNFDLGGGHTVRFALAKVVSRPRIDYLNPGSSVKFSNNVSNVTNSNPELGPWTSRSGNARLRPYEANQADLSYEYYFASDGFVSASAFYKDLRNWNVQTTTLRDFTQFYIPGYHQAVSSDGTTIYTPATFQGVNTTFTGGLKGRVKGIELQGSLPFRRFIGALDGFGVTGGAAFTDGKLDDGSRIPGLSSRVFQGTAYFEKYGFSARISANNRSKWVSEDRGGSNSIANVNRSGQTLVDAQIGYDFAGIGVNYLDRLRVSIQAQNLTNEKDTYTDSASGLTTRQETFGRNFLLNLTYALF</sequence>
<dbReference type="Pfam" id="PF07715">
    <property type="entry name" value="Plug"/>
    <property type="match status" value="1"/>
</dbReference>
<dbReference type="PANTHER" id="PTHR40980:SF3">
    <property type="entry name" value="TONB-DEPENDENT RECEPTOR-LIKE BETA-BARREL DOMAIN-CONTAINING PROTEIN"/>
    <property type="match status" value="1"/>
</dbReference>
<dbReference type="PANTHER" id="PTHR40980">
    <property type="entry name" value="PLUG DOMAIN-CONTAINING PROTEIN"/>
    <property type="match status" value="1"/>
</dbReference>
<keyword evidence="8" id="KW-1185">Reference proteome</keyword>
<evidence type="ECO:0000256" key="1">
    <source>
        <dbReference type="ARBA" id="ARBA00004442"/>
    </source>
</evidence>